<dbReference type="AlphaFoldDB" id="A0A2Z7C430"/>
<evidence type="ECO:0000313" key="3">
    <source>
        <dbReference type="Proteomes" id="UP000250235"/>
    </source>
</evidence>
<feature type="region of interest" description="Disordered" evidence="1">
    <location>
        <begin position="139"/>
        <end position="210"/>
    </location>
</feature>
<feature type="region of interest" description="Disordered" evidence="1">
    <location>
        <begin position="248"/>
        <end position="289"/>
    </location>
</feature>
<organism evidence="2 3">
    <name type="scientific">Dorcoceras hygrometricum</name>
    <dbReference type="NCBI Taxonomy" id="472368"/>
    <lineage>
        <taxon>Eukaryota</taxon>
        <taxon>Viridiplantae</taxon>
        <taxon>Streptophyta</taxon>
        <taxon>Embryophyta</taxon>
        <taxon>Tracheophyta</taxon>
        <taxon>Spermatophyta</taxon>
        <taxon>Magnoliopsida</taxon>
        <taxon>eudicotyledons</taxon>
        <taxon>Gunneridae</taxon>
        <taxon>Pentapetalae</taxon>
        <taxon>asterids</taxon>
        <taxon>lamiids</taxon>
        <taxon>Lamiales</taxon>
        <taxon>Gesneriaceae</taxon>
        <taxon>Didymocarpoideae</taxon>
        <taxon>Trichosporeae</taxon>
        <taxon>Loxocarpinae</taxon>
        <taxon>Dorcoceras</taxon>
    </lineage>
</organism>
<dbReference type="EMBL" id="KQ999597">
    <property type="protein sequence ID" value="KZV41259.1"/>
    <property type="molecule type" value="Genomic_DNA"/>
</dbReference>
<feature type="compositionally biased region" description="Polar residues" evidence="1">
    <location>
        <begin position="269"/>
        <end position="280"/>
    </location>
</feature>
<name>A0A2Z7C430_9LAMI</name>
<accession>A0A2Z7C430</accession>
<protein>
    <submittedName>
        <fullName evidence="2">Uncharacterized protein</fullName>
    </submittedName>
</protein>
<sequence length="395" mass="44016">MQNFSGIPNETITEMRTRFSASTVPFQSSGKKKDLQFEYRLLHDIVAQYLCAKAGSFDKVTCEKFEVMVAISAGLSVNLGRILFQRLLDMVHNPRKQSQGFTVQISILMELLVRADLGTATKLHVKKVLTSKQVENYIKTNQGTTPTEETASNTEGGTSQQVPPEVSKFLADSTEQNMPNPKKRNHKGVATKTQTKQAATQITTTPPDTTAAKIVENIETVVATNVDPEEDSETDSCPLVHRRCKTKQIVPTEGEGVNADDEQRDHGSQDPTTLDINLSEQGKGKVNLDENLNNDARTEHERQPEPDYIADASESPLHDSIPIIHSMVDIEEQLLECAQTEDITELSERWSLILYKLLETELENLYLAHLANFKTNVVSTHRDFECIAPVNCCCT</sequence>
<keyword evidence="3" id="KW-1185">Reference proteome</keyword>
<reference evidence="2 3" key="1">
    <citation type="journal article" date="2015" name="Proc. Natl. Acad. Sci. U.S.A.">
        <title>The resurrection genome of Boea hygrometrica: A blueprint for survival of dehydration.</title>
        <authorList>
            <person name="Xiao L."/>
            <person name="Yang G."/>
            <person name="Zhang L."/>
            <person name="Yang X."/>
            <person name="Zhao S."/>
            <person name="Ji Z."/>
            <person name="Zhou Q."/>
            <person name="Hu M."/>
            <person name="Wang Y."/>
            <person name="Chen M."/>
            <person name="Xu Y."/>
            <person name="Jin H."/>
            <person name="Xiao X."/>
            <person name="Hu G."/>
            <person name="Bao F."/>
            <person name="Hu Y."/>
            <person name="Wan P."/>
            <person name="Li L."/>
            <person name="Deng X."/>
            <person name="Kuang T."/>
            <person name="Xiang C."/>
            <person name="Zhu J.K."/>
            <person name="Oliver M.J."/>
            <person name="He Y."/>
        </authorList>
    </citation>
    <scope>NUCLEOTIDE SEQUENCE [LARGE SCALE GENOMIC DNA]</scope>
    <source>
        <strain evidence="3">cv. XS01</strain>
    </source>
</reference>
<feature type="compositionally biased region" description="Polar residues" evidence="1">
    <location>
        <begin position="139"/>
        <end position="162"/>
    </location>
</feature>
<dbReference type="Proteomes" id="UP000250235">
    <property type="component" value="Unassembled WGS sequence"/>
</dbReference>
<proteinExistence type="predicted"/>
<evidence type="ECO:0000256" key="1">
    <source>
        <dbReference type="SAM" id="MobiDB-lite"/>
    </source>
</evidence>
<evidence type="ECO:0000313" key="2">
    <source>
        <dbReference type="EMBL" id="KZV41259.1"/>
    </source>
</evidence>
<feature type="compositionally biased region" description="Low complexity" evidence="1">
    <location>
        <begin position="190"/>
        <end position="210"/>
    </location>
</feature>
<gene>
    <name evidence="2" type="ORF">F511_41208</name>
</gene>